<dbReference type="InterPro" id="IPR016461">
    <property type="entry name" value="COMT-like"/>
</dbReference>
<keyword evidence="3" id="KW-0949">S-adenosyl-L-methionine</keyword>
<accession>A0A0F8A3F4</accession>
<evidence type="ECO:0000313" key="7">
    <source>
        <dbReference type="EMBL" id="KJZ71734.1"/>
    </source>
</evidence>
<evidence type="ECO:0000256" key="4">
    <source>
        <dbReference type="PIRSR" id="PIRSR005739-1"/>
    </source>
</evidence>
<name>A0A0F8A3F4_9HYPO</name>
<feature type="domain" description="O-methyltransferase dimerisation" evidence="6">
    <location>
        <begin position="55"/>
        <end position="111"/>
    </location>
</feature>
<dbReference type="Pfam" id="PF08100">
    <property type="entry name" value="Dimerisation"/>
    <property type="match status" value="1"/>
</dbReference>
<dbReference type="InterPro" id="IPR012967">
    <property type="entry name" value="COMT_dimerisation"/>
</dbReference>
<dbReference type="GO" id="GO:0008171">
    <property type="term" value="F:O-methyltransferase activity"/>
    <property type="evidence" value="ECO:0007669"/>
    <property type="project" value="InterPro"/>
</dbReference>
<dbReference type="PIRSF" id="PIRSF005739">
    <property type="entry name" value="O-mtase"/>
    <property type="match status" value="1"/>
</dbReference>
<dbReference type="PANTHER" id="PTHR43712">
    <property type="entry name" value="PUTATIVE (AFU_ORTHOLOGUE AFUA_4G14580)-RELATED"/>
    <property type="match status" value="1"/>
</dbReference>
<dbReference type="GO" id="GO:0032259">
    <property type="term" value="P:methylation"/>
    <property type="evidence" value="ECO:0007669"/>
    <property type="project" value="UniProtKB-KW"/>
</dbReference>
<evidence type="ECO:0000256" key="2">
    <source>
        <dbReference type="ARBA" id="ARBA00022679"/>
    </source>
</evidence>
<dbReference type="Pfam" id="PF00891">
    <property type="entry name" value="Methyltransf_2"/>
    <property type="match status" value="1"/>
</dbReference>
<sequence length="381" mass="42039">MEAALDQLQQLVKTADGQARRGLTAALLKLVHSMESPNDTVQRLGYLNLEAAAATAGVDLGLFKNLAESGPLTVKELSENTGADDVLMSRLLRYLAAIGAVDEVSKGQYAANHYTKNLSENGVEAGLRHCFYTVGPQYQALPAFLKKTGYKNPQDETHTAFHDAFNTDVHPFAWFASHPENLGYFNDYMALRRTPDLSWLSVYPVTEESKGWTDAERPLYVNIGGGIGHQCAEFKQKYPDIPGRVILQDLPHSVAQALPTPGVENIAHNFFEPQPVKGAKFYFMRGVLHNHPSHKVQVLLGNVKSAMRPDSILLVDEMILPETGVGSEAASIDLTMMAACASIERTEEQWHGEIEKAGLKLVRTFVYNPVSYESVMEVRLP</sequence>
<dbReference type="Gene3D" id="1.10.10.10">
    <property type="entry name" value="Winged helix-like DNA-binding domain superfamily/Winged helix DNA-binding domain"/>
    <property type="match status" value="1"/>
</dbReference>
<dbReference type="PROSITE" id="PS51683">
    <property type="entry name" value="SAM_OMT_II"/>
    <property type="match status" value="1"/>
</dbReference>
<dbReference type="InterPro" id="IPR029063">
    <property type="entry name" value="SAM-dependent_MTases_sf"/>
</dbReference>
<dbReference type="InterPro" id="IPR036390">
    <property type="entry name" value="WH_DNA-bd_sf"/>
</dbReference>
<keyword evidence="1" id="KW-0489">Methyltransferase</keyword>
<gene>
    <name evidence="7" type="ORF">HIM_08876</name>
</gene>
<dbReference type="AlphaFoldDB" id="A0A0F8A3F4"/>
<evidence type="ECO:0000259" key="6">
    <source>
        <dbReference type="Pfam" id="PF08100"/>
    </source>
</evidence>
<dbReference type="GO" id="GO:0046983">
    <property type="term" value="F:protein dimerization activity"/>
    <property type="evidence" value="ECO:0007669"/>
    <property type="project" value="InterPro"/>
</dbReference>
<reference evidence="7 8" key="1">
    <citation type="journal article" date="2014" name="Genome Biol. Evol.">
        <title>Comparative genomics and transcriptomics analyses reveal divergent lifestyle features of nematode endoparasitic fungus Hirsutella minnesotensis.</title>
        <authorList>
            <person name="Lai Y."/>
            <person name="Liu K."/>
            <person name="Zhang X."/>
            <person name="Zhang X."/>
            <person name="Li K."/>
            <person name="Wang N."/>
            <person name="Shu C."/>
            <person name="Wu Y."/>
            <person name="Wang C."/>
            <person name="Bushley K.E."/>
            <person name="Xiang M."/>
            <person name="Liu X."/>
        </authorList>
    </citation>
    <scope>NUCLEOTIDE SEQUENCE [LARGE SCALE GENOMIC DNA]</scope>
    <source>
        <strain evidence="7 8">3608</strain>
    </source>
</reference>
<evidence type="ECO:0000259" key="5">
    <source>
        <dbReference type="Pfam" id="PF00891"/>
    </source>
</evidence>
<keyword evidence="2" id="KW-0808">Transferase</keyword>
<dbReference type="SUPFAM" id="SSF46785">
    <property type="entry name" value="Winged helix' DNA-binding domain"/>
    <property type="match status" value="1"/>
</dbReference>
<evidence type="ECO:0000256" key="1">
    <source>
        <dbReference type="ARBA" id="ARBA00022603"/>
    </source>
</evidence>
<dbReference type="InterPro" id="IPR001077">
    <property type="entry name" value="COMT_C"/>
</dbReference>
<evidence type="ECO:0000313" key="8">
    <source>
        <dbReference type="Proteomes" id="UP000054481"/>
    </source>
</evidence>
<dbReference type="Proteomes" id="UP000054481">
    <property type="component" value="Unassembled WGS sequence"/>
</dbReference>
<keyword evidence="8" id="KW-1185">Reference proteome</keyword>
<proteinExistence type="predicted"/>
<dbReference type="Gene3D" id="3.40.50.150">
    <property type="entry name" value="Vaccinia Virus protein VP39"/>
    <property type="match status" value="1"/>
</dbReference>
<dbReference type="OrthoDB" id="2410195at2759"/>
<evidence type="ECO:0000256" key="3">
    <source>
        <dbReference type="ARBA" id="ARBA00022691"/>
    </source>
</evidence>
<dbReference type="EMBL" id="KQ030563">
    <property type="protein sequence ID" value="KJZ71734.1"/>
    <property type="molecule type" value="Genomic_DNA"/>
</dbReference>
<dbReference type="InterPro" id="IPR036388">
    <property type="entry name" value="WH-like_DNA-bd_sf"/>
</dbReference>
<dbReference type="SUPFAM" id="SSF53335">
    <property type="entry name" value="S-adenosyl-L-methionine-dependent methyltransferases"/>
    <property type="match status" value="1"/>
</dbReference>
<protein>
    <submittedName>
        <fullName evidence="7">Uncharacterized protein</fullName>
    </submittedName>
</protein>
<dbReference type="PANTHER" id="PTHR43712:SF4">
    <property type="entry name" value="O-METHYLTRANSFERASE DOMAIN-CONTAINING PROTEIN"/>
    <property type="match status" value="1"/>
</dbReference>
<feature type="active site" description="Proton acceptor" evidence="4">
    <location>
        <position position="289"/>
    </location>
</feature>
<organism evidence="7 8">
    <name type="scientific">Hirsutella minnesotensis 3608</name>
    <dbReference type="NCBI Taxonomy" id="1043627"/>
    <lineage>
        <taxon>Eukaryota</taxon>
        <taxon>Fungi</taxon>
        <taxon>Dikarya</taxon>
        <taxon>Ascomycota</taxon>
        <taxon>Pezizomycotina</taxon>
        <taxon>Sordariomycetes</taxon>
        <taxon>Hypocreomycetidae</taxon>
        <taxon>Hypocreales</taxon>
        <taxon>Ophiocordycipitaceae</taxon>
        <taxon>Hirsutella</taxon>
    </lineage>
</organism>
<feature type="domain" description="O-methyltransferase C-terminal" evidence="5">
    <location>
        <begin position="221"/>
        <end position="359"/>
    </location>
</feature>